<gene>
    <name evidence="1" type="ORF">BACPLE_01153</name>
</gene>
<dbReference type="EMBL" id="ABQC02000012">
    <property type="protein sequence ID" value="EDY96710.1"/>
    <property type="molecule type" value="Genomic_DNA"/>
</dbReference>
<protein>
    <submittedName>
        <fullName evidence="1">Uncharacterized protein</fullName>
    </submittedName>
</protein>
<comment type="caution">
    <text evidence="1">The sequence shown here is derived from an EMBL/GenBank/DDBJ whole genome shotgun (WGS) entry which is preliminary data.</text>
</comment>
<proteinExistence type="predicted"/>
<evidence type="ECO:0000313" key="1">
    <source>
        <dbReference type="EMBL" id="EDY96710.1"/>
    </source>
</evidence>
<name>B5CWR3_PHOPM</name>
<dbReference type="AlphaFoldDB" id="B5CWR3"/>
<evidence type="ECO:0000313" key="2">
    <source>
        <dbReference type="Proteomes" id="UP000003452"/>
    </source>
</evidence>
<dbReference type="HOGENOM" id="CLU_3180324_0_0_10"/>
<accession>B5CWR3</accession>
<organism evidence="1 2">
    <name type="scientific">Phocaeicola plebeius (strain DSM 17135 / JCM 12973 / CCUG 54634 / M2)</name>
    <name type="common">Bacteroides plebeius</name>
    <dbReference type="NCBI Taxonomy" id="484018"/>
    <lineage>
        <taxon>Bacteria</taxon>
        <taxon>Pseudomonadati</taxon>
        <taxon>Bacteroidota</taxon>
        <taxon>Bacteroidia</taxon>
        <taxon>Bacteroidales</taxon>
        <taxon>Bacteroidaceae</taxon>
        <taxon>Phocaeicola</taxon>
    </lineage>
</organism>
<reference evidence="1 2" key="2">
    <citation type="submission" date="2008-08" db="EMBL/GenBank/DDBJ databases">
        <authorList>
            <person name="Fulton L."/>
            <person name="Clifton S."/>
            <person name="Fulton B."/>
            <person name="Xu J."/>
            <person name="Minx P."/>
            <person name="Pepin K.H."/>
            <person name="Johnson M."/>
            <person name="Thiruvilangam P."/>
            <person name="Bhonagiri V."/>
            <person name="Nash W.E."/>
            <person name="Mardis E.R."/>
            <person name="Wilson R.K."/>
        </authorList>
    </citation>
    <scope>NUCLEOTIDE SEQUENCE [LARGE SCALE GENOMIC DNA]</scope>
    <source>
        <strain evidence="2">DSM 17135 / JCM 12973 / M2</strain>
    </source>
</reference>
<reference evidence="1 2" key="1">
    <citation type="submission" date="2008-08" db="EMBL/GenBank/DDBJ databases">
        <title>Draft genome sequence of Bacteroides plebeius (DSM 17135).</title>
        <authorList>
            <person name="Sudarsanam P."/>
            <person name="Ley R."/>
            <person name="Guruge J."/>
            <person name="Turnbaugh P.J."/>
            <person name="Mahowald M."/>
            <person name="Liep D."/>
            <person name="Gordon J."/>
        </authorList>
    </citation>
    <scope>NUCLEOTIDE SEQUENCE [LARGE SCALE GENOMIC DNA]</scope>
    <source>
        <strain evidence="2">DSM 17135 / JCM 12973 / M2</strain>
    </source>
</reference>
<dbReference type="Proteomes" id="UP000003452">
    <property type="component" value="Unassembled WGS sequence"/>
</dbReference>
<sequence>MCKNASAFEGKRTCVSGEMHLRLKGNVLAFPERTARKSVKKDGKID</sequence>